<protein>
    <recommendedName>
        <fullName evidence="2">Luciferase domain-containing protein</fullName>
    </recommendedName>
</protein>
<organism evidence="3 4">
    <name type="scientific">Dictyobacter arantiisoli</name>
    <dbReference type="NCBI Taxonomy" id="2014874"/>
    <lineage>
        <taxon>Bacteria</taxon>
        <taxon>Bacillati</taxon>
        <taxon>Chloroflexota</taxon>
        <taxon>Ktedonobacteria</taxon>
        <taxon>Ktedonobacterales</taxon>
        <taxon>Dictyobacteraceae</taxon>
        <taxon>Dictyobacter</taxon>
    </lineage>
</organism>
<comment type="caution">
    <text evidence="3">The sequence shown here is derived from an EMBL/GenBank/DDBJ whole genome shotgun (WGS) entry which is preliminary data.</text>
</comment>
<dbReference type="AlphaFoldDB" id="A0A5A5T7S3"/>
<dbReference type="InterPro" id="IPR048273">
    <property type="entry name" value="Luciferase"/>
</dbReference>
<dbReference type="Proteomes" id="UP000322530">
    <property type="component" value="Unassembled WGS sequence"/>
</dbReference>
<dbReference type="EMBL" id="BIXY01000008">
    <property type="protein sequence ID" value="GCF07305.1"/>
    <property type="molecule type" value="Genomic_DNA"/>
</dbReference>
<evidence type="ECO:0000313" key="3">
    <source>
        <dbReference type="EMBL" id="GCF07305.1"/>
    </source>
</evidence>
<dbReference type="PANTHER" id="PTHR38695">
    <property type="entry name" value="AMINO ACID PERMEASE_ SLC12A DOMAIN-CONTAINING PROTEIN"/>
    <property type="match status" value="1"/>
</dbReference>
<proteinExistence type="predicted"/>
<accession>A0A5A5T7S3</accession>
<feature type="domain" description="Luciferase" evidence="2">
    <location>
        <begin position="109"/>
        <end position="177"/>
    </location>
</feature>
<dbReference type="InterPro" id="IPR040841">
    <property type="entry name" value="Luciferase_dom"/>
</dbReference>
<reference evidence="3 4" key="1">
    <citation type="submission" date="2019-01" db="EMBL/GenBank/DDBJ databases">
        <title>Draft genome sequence of Dictyobacter sp. Uno17.</title>
        <authorList>
            <person name="Wang C.M."/>
            <person name="Zheng Y."/>
            <person name="Sakai Y."/>
            <person name="Abe K."/>
            <person name="Yokota A."/>
            <person name="Yabe S."/>
        </authorList>
    </citation>
    <scope>NUCLEOTIDE SEQUENCE [LARGE SCALE GENOMIC DNA]</scope>
    <source>
        <strain evidence="3 4">Uno17</strain>
    </source>
</reference>
<keyword evidence="4" id="KW-1185">Reference proteome</keyword>
<sequence length="198" mass="21973">MGSTPCEQKGKSSMIKREREEGQKQEALLSERTMAVPQRLGPRPRTTPRTPHLQQDQHGAPEMSAMLAERVFALPDIEEGQSTISDPRSRAFWLKRSVPAGPPNAFLGRREIGHFHPWDGSMHVMLPPDVARQAVASGWAEVHPVAAAGMAPENLVMVYSPRDEQEVNVLFALLQAAYRYAGGRLPEHTEKPIPGEKK</sequence>
<evidence type="ECO:0000313" key="4">
    <source>
        <dbReference type="Proteomes" id="UP000322530"/>
    </source>
</evidence>
<evidence type="ECO:0000256" key="1">
    <source>
        <dbReference type="SAM" id="MobiDB-lite"/>
    </source>
</evidence>
<name>A0A5A5T7S3_9CHLR</name>
<feature type="region of interest" description="Disordered" evidence="1">
    <location>
        <begin position="1"/>
        <end position="60"/>
    </location>
</feature>
<dbReference type="PANTHER" id="PTHR38695:SF1">
    <property type="entry name" value="AMINO ACID PERMEASE_ SLC12A DOMAIN-CONTAINING PROTEIN"/>
    <property type="match status" value="1"/>
</dbReference>
<evidence type="ECO:0000259" key="2">
    <source>
        <dbReference type="Pfam" id="PF17648"/>
    </source>
</evidence>
<dbReference type="Pfam" id="PF17648">
    <property type="entry name" value="Luciferase"/>
    <property type="match status" value="1"/>
</dbReference>
<gene>
    <name evidence="3" type="ORF">KDI_08690</name>
</gene>
<feature type="compositionally biased region" description="Basic and acidic residues" evidence="1">
    <location>
        <begin position="15"/>
        <end position="24"/>
    </location>
</feature>